<organism evidence="3">
    <name type="scientific">bioreactor metagenome</name>
    <dbReference type="NCBI Taxonomy" id="1076179"/>
    <lineage>
        <taxon>unclassified sequences</taxon>
        <taxon>metagenomes</taxon>
        <taxon>ecological metagenomes</taxon>
    </lineage>
</organism>
<evidence type="ECO:0000313" key="3">
    <source>
        <dbReference type="EMBL" id="MPM54345.1"/>
    </source>
</evidence>
<proteinExistence type="predicted"/>
<feature type="domain" description="Pyruvate/ketoisovalerate oxidoreductase catalytic" evidence="2">
    <location>
        <begin position="13"/>
        <end position="96"/>
    </location>
</feature>
<dbReference type="AlphaFoldDB" id="A0A645AM92"/>
<comment type="caution">
    <text evidence="3">The sequence shown here is derived from an EMBL/GenBank/DDBJ whole genome shotgun (WGS) entry which is preliminary data.</text>
</comment>
<evidence type="ECO:0000259" key="2">
    <source>
        <dbReference type="Pfam" id="PF01558"/>
    </source>
</evidence>
<dbReference type="SUPFAM" id="SSF53323">
    <property type="entry name" value="Pyruvate-ferredoxin oxidoreductase, PFOR, domain III"/>
    <property type="match status" value="1"/>
</dbReference>
<dbReference type="InterPro" id="IPR052198">
    <property type="entry name" value="IorB_Oxidoreductase"/>
</dbReference>
<name>A0A645AM92_9ZZZZ</name>
<gene>
    <name evidence="3" type="ORF">SDC9_101123</name>
</gene>
<dbReference type="GO" id="GO:0016903">
    <property type="term" value="F:oxidoreductase activity, acting on the aldehyde or oxo group of donors"/>
    <property type="evidence" value="ECO:0007669"/>
    <property type="project" value="InterPro"/>
</dbReference>
<accession>A0A645AM92</accession>
<sequence length="157" mass="16488">MSKVVNIMVAGLGGQGVLKASDIVAEAAFEAGFDVKKSEVHGMSQRGGSVTSEVRYGSDVASPMIPAGETDYLVVLEDTQIEVNRHNLKPGGRLIALNAVDAGKLSNPKTINIALLGVLSTGLEIPEACWLAALRKFLPEKHHAVNLEAFALGRAAV</sequence>
<dbReference type="Gene3D" id="3.40.920.10">
    <property type="entry name" value="Pyruvate-ferredoxin oxidoreductase, PFOR, domain III"/>
    <property type="match status" value="2"/>
</dbReference>
<keyword evidence="1" id="KW-0560">Oxidoreductase</keyword>
<protein>
    <recommendedName>
        <fullName evidence="2">Pyruvate/ketoisovalerate oxidoreductase catalytic domain-containing protein</fullName>
    </recommendedName>
</protein>
<dbReference type="PANTHER" id="PTHR43854:SF1">
    <property type="entry name" value="INDOLEPYRUVATE OXIDOREDUCTASE SUBUNIT IORB"/>
    <property type="match status" value="1"/>
</dbReference>
<dbReference type="Pfam" id="PF01558">
    <property type="entry name" value="POR"/>
    <property type="match status" value="1"/>
</dbReference>
<dbReference type="InterPro" id="IPR019752">
    <property type="entry name" value="Pyrv/ketoisovalerate_OxRed_cat"/>
</dbReference>
<dbReference type="PANTHER" id="PTHR43854">
    <property type="entry name" value="INDOLEPYRUVATE OXIDOREDUCTASE SUBUNIT IORB"/>
    <property type="match status" value="1"/>
</dbReference>
<reference evidence="3" key="1">
    <citation type="submission" date="2019-08" db="EMBL/GenBank/DDBJ databases">
        <authorList>
            <person name="Kucharzyk K."/>
            <person name="Murdoch R.W."/>
            <person name="Higgins S."/>
            <person name="Loffler F."/>
        </authorList>
    </citation>
    <scope>NUCLEOTIDE SEQUENCE</scope>
</reference>
<evidence type="ECO:0000256" key="1">
    <source>
        <dbReference type="ARBA" id="ARBA00023002"/>
    </source>
</evidence>
<dbReference type="EMBL" id="VSSQ01014757">
    <property type="protein sequence ID" value="MPM54345.1"/>
    <property type="molecule type" value="Genomic_DNA"/>
</dbReference>
<dbReference type="InterPro" id="IPR002869">
    <property type="entry name" value="Pyrv_flavodox_OxRed_cen"/>
</dbReference>